<keyword evidence="1" id="KW-0808">Transferase</keyword>
<evidence type="ECO:0000313" key="5">
    <source>
        <dbReference type="EMBL" id="CAH9067943.1"/>
    </source>
</evidence>
<dbReference type="EMBL" id="CAMAPC010000002">
    <property type="protein sequence ID" value="CAH9050256.1"/>
    <property type="molecule type" value="Genomic_DNA"/>
</dbReference>
<dbReference type="CDD" id="cd04301">
    <property type="entry name" value="NAT_SF"/>
    <property type="match status" value="1"/>
</dbReference>
<dbReference type="Gene3D" id="3.40.630.30">
    <property type="match status" value="1"/>
</dbReference>
<organism evidence="4 6">
    <name type="scientific">Pseudoalteromonas holothuriae</name>
    <dbReference type="NCBI Taxonomy" id="2963714"/>
    <lineage>
        <taxon>Bacteria</taxon>
        <taxon>Pseudomonadati</taxon>
        <taxon>Pseudomonadota</taxon>
        <taxon>Gammaproteobacteria</taxon>
        <taxon>Alteromonadales</taxon>
        <taxon>Pseudoalteromonadaceae</taxon>
        <taxon>Pseudoalteromonas</taxon>
    </lineage>
</organism>
<dbReference type="EMBL" id="CAMAPD010000029">
    <property type="protein sequence ID" value="CAH9067943.1"/>
    <property type="molecule type" value="Genomic_DNA"/>
</dbReference>
<dbReference type="InterPro" id="IPR000182">
    <property type="entry name" value="GNAT_dom"/>
</dbReference>
<evidence type="ECO:0000313" key="6">
    <source>
        <dbReference type="Proteomes" id="UP001152467"/>
    </source>
</evidence>
<accession>A0A9W4QS23</accession>
<dbReference type="PANTHER" id="PTHR43877:SF2">
    <property type="entry name" value="AMINOALKYLPHOSPHONATE N-ACETYLTRANSFERASE-RELATED"/>
    <property type="match status" value="1"/>
</dbReference>
<protein>
    <recommendedName>
        <fullName evidence="3">N-acetyltransferase domain-containing protein</fullName>
    </recommendedName>
</protein>
<proteinExistence type="predicted"/>
<dbReference type="AlphaFoldDB" id="A0A9W4QS23"/>
<dbReference type="InterPro" id="IPR016181">
    <property type="entry name" value="Acyl_CoA_acyltransferase"/>
</dbReference>
<evidence type="ECO:0000256" key="2">
    <source>
        <dbReference type="ARBA" id="ARBA00023315"/>
    </source>
</evidence>
<evidence type="ECO:0000256" key="1">
    <source>
        <dbReference type="ARBA" id="ARBA00022679"/>
    </source>
</evidence>
<gene>
    <name evidence="4" type="ORF">PSECIP111854_00492</name>
    <name evidence="5" type="ORF">PSECIP111951_03947</name>
</gene>
<dbReference type="Proteomes" id="UP001152467">
    <property type="component" value="Unassembled WGS sequence"/>
</dbReference>
<evidence type="ECO:0000313" key="4">
    <source>
        <dbReference type="EMBL" id="CAH9050256.1"/>
    </source>
</evidence>
<reference evidence="4 7" key="1">
    <citation type="submission" date="2022-07" db="EMBL/GenBank/DDBJ databases">
        <authorList>
            <person name="Criscuolo A."/>
        </authorList>
    </citation>
    <scope>NUCLEOTIDE SEQUENCE</scope>
    <source>
        <strain evidence="7">CIP 111951</strain>
        <strain evidence="4">CIP111854</strain>
        <strain evidence="5">CIP111951</strain>
    </source>
</reference>
<dbReference type="PROSITE" id="PS51186">
    <property type="entry name" value="GNAT"/>
    <property type="match status" value="1"/>
</dbReference>
<keyword evidence="2" id="KW-0012">Acyltransferase</keyword>
<dbReference type="SUPFAM" id="SSF55729">
    <property type="entry name" value="Acyl-CoA N-acyltransferases (Nat)"/>
    <property type="match status" value="1"/>
</dbReference>
<dbReference type="RefSeq" id="WP_261595266.1">
    <property type="nucleotide sequence ID" value="NZ_CAMAPC010000002.1"/>
</dbReference>
<comment type="caution">
    <text evidence="4">The sequence shown here is derived from an EMBL/GenBank/DDBJ whole genome shotgun (WGS) entry which is preliminary data.</text>
</comment>
<sequence>MDSSHTIKIRAANPDDSLLIATLHAKSWQENYRTAISKEYLRDTVFNERKQIWLTRLNHPKINQLVLIAQINNEFCGFICLYGNNHPKFGTLIDNLHVKPEAKGLGVGSSLLSAASKWALAHYQTQGLYLEVLACNPKAIAFYESKGAQNIGSGFWLTPCNNKTKEYIYRWNSPADLINNAVY</sequence>
<evidence type="ECO:0000259" key="3">
    <source>
        <dbReference type="PROSITE" id="PS51186"/>
    </source>
</evidence>
<evidence type="ECO:0000313" key="7">
    <source>
        <dbReference type="Proteomes" id="UP001152485"/>
    </source>
</evidence>
<dbReference type="Pfam" id="PF00583">
    <property type="entry name" value="Acetyltransf_1"/>
    <property type="match status" value="1"/>
</dbReference>
<dbReference type="InterPro" id="IPR050832">
    <property type="entry name" value="Bact_Acetyltransf"/>
</dbReference>
<dbReference type="GO" id="GO:0016747">
    <property type="term" value="F:acyltransferase activity, transferring groups other than amino-acyl groups"/>
    <property type="evidence" value="ECO:0007669"/>
    <property type="project" value="InterPro"/>
</dbReference>
<dbReference type="Proteomes" id="UP001152485">
    <property type="component" value="Unassembled WGS sequence"/>
</dbReference>
<keyword evidence="6" id="KW-1185">Reference proteome</keyword>
<dbReference type="PANTHER" id="PTHR43877">
    <property type="entry name" value="AMINOALKYLPHOSPHONATE N-ACETYLTRANSFERASE-RELATED-RELATED"/>
    <property type="match status" value="1"/>
</dbReference>
<name>A0A9W4QS23_9GAMM</name>
<feature type="domain" description="N-acetyltransferase" evidence="3">
    <location>
        <begin position="7"/>
        <end position="176"/>
    </location>
</feature>